<dbReference type="GO" id="GO:0051603">
    <property type="term" value="P:proteolysis involved in protein catabolic process"/>
    <property type="evidence" value="ECO:0007669"/>
    <property type="project" value="InterPro"/>
</dbReference>
<dbReference type="GO" id="GO:0005839">
    <property type="term" value="C:proteasome core complex"/>
    <property type="evidence" value="ECO:0007669"/>
    <property type="project" value="InterPro"/>
</dbReference>
<dbReference type="SUPFAM" id="SSF56235">
    <property type="entry name" value="N-terminal nucleophile aminohydrolases (Ntn hydrolases)"/>
    <property type="match status" value="1"/>
</dbReference>
<keyword evidence="1" id="KW-1185">Reference proteome</keyword>
<proteinExistence type="predicted"/>
<gene>
    <name evidence="2" type="primary">LOC104964941</name>
</gene>
<dbReference type="Proteomes" id="UP000504611">
    <property type="component" value="Unplaced"/>
</dbReference>
<organism evidence="1 2">
    <name type="scientific">Notothenia coriiceps</name>
    <name type="common">black rockcod</name>
    <dbReference type="NCBI Taxonomy" id="8208"/>
    <lineage>
        <taxon>Eukaryota</taxon>
        <taxon>Metazoa</taxon>
        <taxon>Chordata</taxon>
        <taxon>Craniata</taxon>
        <taxon>Vertebrata</taxon>
        <taxon>Euteleostomi</taxon>
        <taxon>Actinopterygii</taxon>
        <taxon>Neopterygii</taxon>
        <taxon>Teleostei</taxon>
        <taxon>Neoteleostei</taxon>
        <taxon>Acanthomorphata</taxon>
        <taxon>Eupercaria</taxon>
        <taxon>Perciformes</taxon>
        <taxon>Notothenioidei</taxon>
        <taxon>Nototheniidae</taxon>
        <taxon>Notothenia</taxon>
    </lineage>
</organism>
<sequence>MALFQVTGFKHYAELRAEILPSGQTHLVDRTNHYNFGTKTQEFAVPVGVDPSGFLKSCNREGGVCIDLNHGTTTLAFKFKHGVIVAVDSRASAGRYLGKYACLNLENVENKMKLHKKL</sequence>
<name>A0A6I9PVJ4_9TELE</name>
<evidence type="ECO:0000313" key="1">
    <source>
        <dbReference type="Proteomes" id="UP000504611"/>
    </source>
</evidence>
<evidence type="ECO:0000313" key="2">
    <source>
        <dbReference type="RefSeq" id="XP_010792157.1"/>
    </source>
</evidence>
<dbReference type="GeneID" id="104964941"/>
<dbReference type="OrthoDB" id="37597at2759"/>
<protein>
    <submittedName>
        <fullName evidence="2">Proteasome subunit beta type-8-like</fullName>
    </submittedName>
</protein>
<dbReference type="KEGG" id="ncc:104964941"/>
<dbReference type="RefSeq" id="XP_010792157.1">
    <property type="nucleotide sequence ID" value="XM_010793855.1"/>
</dbReference>
<dbReference type="InterPro" id="IPR029055">
    <property type="entry name" value="Ntn_hydrolases_N"/>
</dbReference>
<dbReference type="Pfam" id="PF00227">
    <property type="entry name" value="Proteasome"/>
    <property type="match status" value="1"/>
</dbReference>
<reference evidence="2" key="1">
    <citation type="submission" date="2025-08" db="UniProtKB">
        <authorList>
            <consortium name="RefSeq"/>
        </authorList>
    </citation>
    <scope>IDENTIFICATION</scope>
    <source>
        <tissue evidence="2">Muscle</tissue>
    </source>
</reference>
<dbReference type="Gene3D" id="3.60.20.10">
    <property type="entry name" value="Glutamine Phosphoribosylpyrophosphate, subunit 1, domain 1"/>
    <property type="match status" value="1"/>
</dbReference>
<dbReference type="InterPro" id="IPR001353">
    <property type="entry name" value="Proteasome_sua/b"/>
</dbReference>
<accession>A0A6I9PVJ4</accession>
<dbReference type="AlphaFoldDB" id="A0A6I9PVJ4"/>